<dbReference type="Ensembl" id="ENSCSAT00000007963.1">
    <property type="protein sequence ID" value="ENSCSAP00000006121.1"/>
    <property type="gene ID" value="ENSCSAG00000009879.1"/>
</dbReference>
<dbReference type="Pfam" id="PF22779">
    <property type="entry name" value="OB_SHLD2_2nd"/>
    <property type="match status" value="1"/>
</dbReference>
<evidence type="ECO:0000259" key="2">
    <source>
        <dbReference type="Pfam" id="PF21669"/>
    </source>
</evidence>
<feature type="domain" description="Shieldin complex subunit 2 first OB fold" evidence="2">
    <location>
        <begin position="444"/>
        <end position="579"/>
    </location>
</feature>
<dbReference type="Pfam" id="PF21669">
    <property type="entry name" value="SHLD2_OB1"/>
    <property type="match status" value="1"/>
</dbReference>
<evidence type="ECO:0000313" key="4">
    <source>
        <dbReference type="Ensembl" id="ENSCSAP00000006121.1"/>
    </source>
</evidence>
<dbReference type="InterPro" id="IPR053944">
    <property type="entry name" value="SHLD2_OB2"/>
</dbReference>
<dbReference type="PANTHER" id="PTHR14495:SF2">
    <property type="entry name" value="SHIELDIN COMPLEX SUBUNIT 2"/>
    <property type="match status" value="1"/>
</dbReference>
<dbReference type="AlphaFoldDB" id="A0A0D9RBY2"/>
<protein>
    <submittedName>
        <fullName evidence="4">Shieldin complex subunit 2</fullName>
    </submittedName>
</protein>
<reference evidence="4 5" key="1">
    <citation type="submission" date="2014-03" db="EMBL/GenBank/DDBJ databases">
        <authorList>
            <person name="Warren W."/>
            <person name="Wilson R.K."/>
        </authorList>
    </citation>
    <scope>NUCLEOTIDE SEQUENCE</scope>
</reference>
<feature type="domain" description="Shieldin complex subunit 2 C-terminal" evidence="1">
    <location>
        <begin position="749"/>
        <end position="819"/>
    </location>
</feature>
<dbReference type="InterPro" id="IPR031589">
    <property type="entry name" value="SHLD2_C"/>
</dbReference>
<dbReference type="Pfam" id="PF15793">
    <property type="entry name" value="SHLD2_C"/>
    <property type="match status" value="1"/>
</dbReference>
<feature type="domain" description="Shieldin complex subunit 2 second OB fold" evidence="3">
    <location>
        <begin position="611"/>
        <end position="692"/>
    </location>
</feature>
<dbReference type="InterPro" id="IPR029715">
    <property type="entry name" value="FAM35A"/>
</dbReference>
<organism evidence="4 5">
    <name type="scientific">Chlorocebus sabaeus</name>
    <name type="common">Green monkey</name>
    <name type="synonym">Simia sabaea</name>
    <dbReference type="NCBI Taxonomy" id="60711"/>
    <lineage>
        <taxon>Eukaryota</taxon>
        <taxon>Metazoa</taxon>
        <taxon>Chordata</taxon>
        <taxon>Craniata</taxon>
        <taxon>Vertebrata</taxon>
        <taxon>Euteleostomi</taxon>
        <taxon>Mammalia</taxon>
        <taxon>Eutheria</taxon>
        <taxon>Euarchontoglires</taxon>
        <taxon>Primates</taxon>
        <taxon>Haplorrhini</taxon>
        <taxon>Catarrhini</taxon>
        <taxon>Cercopithecidae</taxon>
        <taxon>Cercopithecinae</taxon>
        <taxon>Chlorocebus</taxon>
    </lineage>
</organism>
<accession>A0A0D9RBY2</accession>
<name>A0A0D9RBY2_CHLSB</name>
<evidence type="ECO:0000259" key="1">
    <source>
        <dbReference type="Pfam" id="PF15793"/>
    </source>
</evidence>
<dbReference type="STRING" id="60711.ENSCSAP00000006121"/>
<dbReference type="Proteomes" id="UP000029965">
    <property type="component" value="Chromosome 9"/>
</dbReference>
<dbReference type="GO" id="GO:2001034">
    <property type="term" value="P:positive regulation of double-strand break repair via nonhomologous end joining"/>
    <property type="evidence" value="ECO:0007669"/>
    <property type="project" value="Ensembl"/>
</dbReference>
<sequence>MQKYADNILILDISFLSEIMSGGSQVHIFWGAPVAPLKMTVSQDTVSLMSVADPWKKIQLLCSQHSLYLKDEKPHNNLENCEVPESIGSPDLLSGPFLTNCMNRHVHVKDDFVHSVSETQNIESQKIHSSRLSDVTSSNMQICGFKSAVPHLTEEEKYQKLLSENKIIDEQPKHQSDICGQNFNTDLCQLSHKCAAVLDLVCSTEQINIGPEVVQRECVPTEYHEIQNQCLGLFSSNAVYKPRSEGAVRKVSDLKISTDTEFLSIITSSQVAFLAQKKDKGRSPINKGNANMETEPKASYGEIRIPEENSIQLDDFTDAYESGQNQAYSLELFSPVCPKTENSHIHINSDKGLEENTGSQELFSSEDELPPNEIRIELCSSGILCSQLNTFHRSAIKRSCISEDKVGQSEALSRVLQVAKKMKLISNEGDSAVEVDQRNVSEFKGIKKTSLIKNCDSKSQKYNCLVMVLSPCHVKEINIKFGPNSGSKVPLATVIVIDQSETKKKVFLWRTAAFWAFTVFLGDIILLTDVVIHEDQWVGETVLQSTFSSQLLNLGSYSSIQPEEYSSVVSNVVLQDLLAYVSSKHSYLRDLPPRQPQRVNSIDFVELEHLQPDVLVHAVLRVVDFTVLTEAVYSYRGQKQKKVMLTVEQAQDKHYVLVLWGPGAAWYPQLQRKKGYIWEFKYLFVQRNYTLENLELHTTPWSSCECLFDDDIRAITFKAKFQKSTPAFVKISDLAAHLEDKCSGVILIKAQISELAFPTATQKIALNAHSSLKSIFSSLPNIVYTGCAKCGLELETDENRIYKQCFSCLPFTMKKIHYSSFLRHHLWDGRGRPVPLLAGSQRRTLCIEDSEPFCVR</sequence>
<dbReference type="EMBL" id="AQIB01149118">
    <property type="status" value="NOT_ANNOTATED_CDS"/>
    <property type="molecule type" value="Genomic_DNA"/>
</dbReference>
<proteinExistence type="predicted"/>
<dbReference type="GeneTree" id="ENSGT00390000003133"/>
<gene>
    <name evidence="4" type="primary">SHLD2</name>
</gene>
<dbReference type="Bgee" id="ENSCSAG00000009879">
    <property type="expression patterns" value="Expressed in liver and 7 other cell types or tissues"/>
</dbReference>
<dbReference type="jPOST" id="A0A0D9RBY2"/>
<dbReference type="OMA" id="TVHEDQW"/>
<dbReference type="GO" id="GO:0035861">
    <property type="term" value="C:site of double-strand break"/>
    <property type="evidence" value="ECO:0007669"/>
    <property type="project" value="Ensembl"/>
</dbReference>
<evidence type="ECO:0000259" key="3">
    <source>
        <dbReference type="Pfam" id="PF22779"/>
    </source>
</evidence>
<reference evidence="4" key="2">
    <citation type="submission" date="2025-08" db="UniProtKB">
        <authorList>
            <consortium name="Ensembl"/>
        </authorList>
    </citation>
    <scope>IDENTIFICATION</scope>
</reference>
<dbReference type="GO" id="GO:0045830">
    <property type="term" value="P:positive regulation of isotype switching"/>
    <property type="evidence" value="ECO:0007669"/>
    <property type="project" value="Ensembl"/>
</dbReference>
<dbReference type="GO" id="GO:0015629">
    <property type="term" value="C:actin cytoskeleton"/>
    <property type="evidence" value="ECO:0007669"/>
    <property type="project" value="Ensembl"/>
</dbReference>
<dbReference type="eggNOG" id="ENOG502QW94">
    <property type="taxonomic scope" value="Eukaryota"/>
</dbReference>
<evidence type="ECO:0000313" key="5">
    <source>
        <dbReference type="Proteomes" id="UP000029965"/>
    </source>
</evidence>
<dbReference type="GO" id="GO:2000042">
    <property type="term" value="P:negative regulation of double-strand break repair via homologous recombination"/>
    <property type="evidence" value="ECO:0007669"/>
    <property type="project" value="Ensembl"/>
</dbReference>
<reference evidence="4" key="3">
    <citation type="submission" date="2025-09" db="UniProtKB">
        <authorList>
            <consortium name="Ensembl"/>
        </authorList>
    </citation>
    <scope>IDENTIFICATION</scope>
</reference>
<dbReference type="GO" id="GO:0005654">
    <property type="term" value="C:nucleoplasm"/>
    <property type="evidence" value="ECO:0007669"/>
    <property type="project" value="Ensembl"/>
</dbReference>
<dbReference type="PANTHER" id="PTHR14495">
    <property type="entry name" value="SHIELDIN COMPLEX SUBUNIT 2"/>
    <property type="match status" value="1"/>
</dbReference>
<dbReference type="InterPro" id="IPR049507">
    <property type="entry name" value="SHLD2_OB1"/>
</dbReference>
<keyword evidence="5" id="KW-1185">Reference proteome</keyword>